<evidence type="ECO:0008006" key="10">
    <source>
        <dbReference type="Google" id="ProtNLM"/>
    </source>
</evidence>
<dbReference type="Proteomes" id="UP000000768">
    <property type="component" value="Chromosome 5"/>
</dbReference>
<evidence type="ECO:0000256" key="6">
    <source>
        <dbReference type="PIRSR" id="PIRSR604294-1"/>
    </source>
</evidence>
<dbReference type="Pfam" id="PF03055">
    <property type="entry name" value="RPE65"/>
    <property type="match status" value="1"/>
</dbReference>
<keyword evidence="4" id="KW-0560">Oxidoreductase</keyword>
<organism evidence="8 9">
    <name type="scientific">Sorghum bicolor</name>
    <name type="common">Sorghum</name>
    <name type="synonym">Sorghum vulgare</name>
    <dbReference type="NCBI Taxonomy" id="4558"/>
    <lineage>
        <taxon>Eukaryota</taxon>
        <taxon>Viridiplantae</taxon>
        <taxon>Streptophyta</taxon>
        <taxon>Embryophyta</taxon>
        <taxon>Tracheophyta</taxon>
        <taxon>Spermatophyta</taxon>
        <taxon>Magnoliopsida</taxon>
        <taxon>Liliopsida</taxon>
        <taxon>Poales</taxon>
        <taxon>Poaceae</taxon>
        <taxon>PACMAD clade</taxon>
        <taxon>Panicoideae</taxon>
        <taxon>Andropogonodae</taxon>
        <taxon>Andropogoneae</taxon>
        <taxon>Sorghinae</taxon>
        <taxon>Sorghum</taxon>
    </lineage>
</organism>
<evidence type="ECO:0000313" key="8">
    <source>
        <dbReference type="EMBL" id="EES09077.2"/>
    </source>
</evidence>
<evidence type="ECO:0000256" key="2">
    <source>
        <dbReference type="ARBA" id="ARBA00022723"/>
    </source>
</evidence>
<feature type="binding site" evidence="6">
    <location>
        <position position="221"/>
    </location>
    <ligand>
        <name>Fe cation</name>
        <dbReference type="ChEBI" id="CHEBI:24875"/>
        <note>catalytic</note>
    </ligand>
</feature>
<feature type="binding site" evidence="6">
    <location>
        <position position="342"/>
    </location>
    <ligand>
        <name>Fe cation</name>
        <dbReference type="ChEBI" id="CHEBI:24875"/>
        <note>catalytic</note>
    </ligand>
</feature>
<dbReference type="GO" id="GO:0016702">
    <property type="term" value="F:oxidoreductase activity, acting on single donors with incorporation of molecular oxygen, incorporation of two atoms of oxygen"/>
    <property type="evidence" value="ECO:0007669"/>
    <property type="project" value="InterPro"/>
</dbReference>
<protein>
    <recommendedName>
        <fullName evidence="10">Dioxygenase</fullName>
    </recommendedName>
</protein>
<dbReference type="InterPro" id="IPR004294">
    <property type="entry name" value="Carotenoid_Oase"/>
</dbReference>
<dbReference type="PANTHER" id="PTHR10543:SF94">
    <property type="entry name" value="CAROTENOID CLEAVAGE DIOXYGENASE 8 HOMOLOG A, CHLOROPLASTIC"/>
    <property type="match status" value="1"/>
</dbReference>
<dbReference type="Gramene" id="EES09077">
    <property type="protein sequence ID" value="EES09077"/>
    <property type="gene ID" value="SORBI_3005G002500"/>
</dbReference>
<evidence type="ECO:0000256" key="7">
    <source>
        <dbReference type="SAM" id="MobiDB-lite"/>
    </source>
</evidence>
<keyword evidence="5 6" id="KW-0408">Iron</keyword>
<sequence length="383" mass="41998">MAVLLIPMLGSTSTLLIPPVPGRKVSIGSNDGAGGGGNERLHWHSAWTSVRQERWQGDLVVEGNLPAWLFPNGPGLWDVGDHAFDHLFDGYATLVRVSFRHGRATGAHRQIESDAYTSARANGRPVLREFSQCPPNSSLLDRVRNVVGTLTGAALTVTDNPNSAVLPLPVVVGDDGRRQVLCLTLTETTKSSILIDPDTLDTVGKFRYADKLGGMMIQSAHPITTTGGDGLLTVLPDLARQRPGYLVVRMASGSNERKVIGRVDCRGGPMPGWMHSFAVTDKYVVVPEMPLRYSATSLIRSELAPYYAFDWLPASGSYMHVMCRSTGNTVATVRRGAAVHGHPLHQCVRRRRRCRGHRRLLRALRRPHHHPHASPPQTQILQH</sequence>
<keyword evidence="3" id="KW-0809">Transit peptide</keyword>
<feature type="binding site" evidence="6">
    <location>
        <position position="275"/>
    </location>
    <ligand>
        <name>Fe cation</name>
        <dbReference type="ChEBI" id="CHEBI:24875"/>
        <note>catalytic</note>
    </ligand>
</feature>
<evidence type="ECO:0000256" key="5">
    <source>
        <dbReference type="ARBA" id="ARBA00023004"/>
    </source>
</evidence>
<reference evidence="8 9" key="1">
    <citation type="journal article" date="2009" name="Nature">
        <title>The Sorghum bicolor genome and the diversification of grasses.</title>
        <authorList>
            <person name="Paterson A.H."/>
            <person name="Bowers J.E."/>
            <person name="Bruggmann R."/>
            <person name="Dubchak I."/>
            <person name="Grimwood J."/>
            <person name="Gundlach H."/>
            <person name="Haberer G."/>
            <person name="Hellsten U."/>
            <person name="Mitros T."/>
            <person name="Poliakov A."/>
            <person name="Schmutz J."/>
            <person name="Spannagl M."/>
            <person name="Tang H."/>
            <person name="Wang X."/>
            <person name="Wicker T."/>
            <person name="Bharti A.K."/>
            <person name="Chapman J."/>
            <person name="Feltus F.A."/>
            <person name="Gowik U."/>
            <person name="Grigoriev I.V."/>
            <person name="Lyons E."/>
            <person name="Maher C.A."/>
            <person name="Martis M."/>
            <person name="Narechania A."/>
            <person name="Otillar R.P."/>
            <person name="Penning B.W."/>
            <person name="Salamov A.A."/>
            <person name="Wang Y."/>
            <person name="Zhang L."/>
            <person name="Carpita N.C."/>
            <person name="Freeling M."/>
            <person name="Gingle A.R."/>
            <person name="Hash C.T."/>
            <person name="Keller B."/>
            <person name="Klein P."/>
            <person name="Kresovich S."/>
            <person name="McCann M.C."/>
            <person name="Ming R."/>
            <person name="Peterson D.G."/>
            <person name="Mehboob-ur-Rahman"/>
            <person name="Ware D."/>
            <person name="Westhoff P."/>
            <person name="Mayer K.F."/>
            <person name="Messing J."/>
            <person name="Rokhsar D.S."/>
        </authorList>
    </citation>
    <scope>NUCLEOTIDE SEQUENCE [LARGE SCALE GENOMIC DNA]</scope>
    <source>
        <strain evidence="9">cv. BTx623</strain>
    </source>
</reference>
<feature type="compositionally biased region" description="Basic residues" evidence="7">
    <location>
        <begin position="363"/>
        <end position="372"/>
    </location>
</feature>
<comment type="cofactor">
    <cofactor evidence="6">
        <name>Fe(2+)</name>
        <dbReference type="ChEBI" id="CHEBI:29033"/>
    </cofactor>
    <text evidence="6">Binds 1 Fe(2+) ion per subunit.</text>
</comment>
<feature type="region of interest" description="Disordered" evidence="7">
    <location>
        <begin position="363"/>
        <end position="383"/>
    </location>
</feature>
<evidence type="ECO:0000256" key="3">
    <source>
        <dbReference type="ARBA" id="ARBA00022946"/>
    </source>
</evidence>
<keyword evidence="9" id="KW-1185">Reference proteome</keyword>
<reference evidence="9" key="2">
    <citation type="journal article" date="2018" name="Plant J.">
        <title>The Sorghum bicolor reference genome: improved assembly, gene annotations, a transcriptome atlas, and signatures of genome organization.</title>
        <authorList>
            <person name="McCormick R.F."/>
            <person name="Truong S.K."/>
            <person name="Sreedasyam A."/>
            <person name="Jenkins J."/>
            <person name="Shu S."/>
            <person name="Sims D."/>
            <person name="Kennedy M."/>
            <person name="Amirebrahimi M."/>
            <person name="Weers B.D."/>
            <person name="McKinley B."/>
            <person name="Mattison A."/>
            <person name="Morishige D.T."/>
            <person name="Grimwood J."/>
            <person name="Schmutz J."/>
            <person name="Mullet J.E."/>
        </authorList>
    </citation>
    <scope>NUCLEOTIDE SEQUENCE [LARGE SCALE GENOMIC DNA]</scope>
    <source>
        <strain evidence="9">cv. BTx623</strain>
    </source>
</reference>
<dbReference type="HOGENOM" id="CLU_765928_0_0_1"/>
<evidence type="ECO:0000256" key="4">
    <source>
        <dbReference type="ARBA" id="ARBA00022964"/>
    </source>
</evidence>
<evidence type="ECO:0000256" key="1">
    <source>
        <dbReference type="ARBA" id="ARBA00006787"/>
    </source>
</evidence>
<dbReference type="AlphaFoldDB" id="C5Y2Y1"/>
<evidence type="ECO:0000313" key="9">
    <source>
        <dbReference type="Proteomes" id="UP000000768"/>
    </source>
</evidence>
<keyword evidence="2 6" id="KW-0479">Metal-binding</keyword>
<dbReference type="PANTHER" id="PTHR10543">
    <property type="entry name" value="BETA-CAROTENE DIOXYGENASE"/>
    <property type="match status" value="1"/>
</dbReference>
<dbReference type="InParanoid" id="C5Y2Y1"/>
<name>C5Y2Y1_SORBI</name>
<dbReference type="eggNOG" id="KOG1285">
    <property type="taxonomic scope" value="Eukaryota"/>
</dbReference>
<gene>
    <name evidence="8" type="ORF">SORBI_3005G002500</name>
</gene>
<proteinExistence type="inferred from homology"/>
<keyword evidence="4" id="KW-0223">Dioxygenase</keyword>
<dbReference type="GO" id="GO:0046872">
    <property type="term" value="F:metal ion binding"/>
    <property type="evidence" value="ECO:0007669"/>
    <property type="project" value="UniProtKB-KW"/>
</dbReference>
<comment type="similarity">
    <text evidence="1">Belongs to the carotenoid oxygenase family.</text>
</comment>
<dbReference type="EMBL" id="CM000764">
    <property type="protein sequence ID" value="EES09077.2"/>
    <property type="molecule type" value="Genomic_DNA"/>
</dbReference>
<accession>C5Y2Y1</accession>